<accession>A0A1R3XGS2</accession>
<name>A0A1R3XGS2_9BACT</name>
<sequence length="134" mass="15645">MLCWMCCAPIVMQAQVNKDMNLEAYKWEKRLLLLFAPTMNDAELGRQKELVRRSQSGIAERQLEVLELVPGGNAATMREDLLRKFGVEAERYTLLLIGKDGQEKFRTQKAVPLEEVFKIIDQMPMRREEMRKQD</sequence>
<dbReference type="AlphaFoldDB" id="A0A1R3XGS2"/>
<protein>
    <recommendedName>
        <fullName evidence="2">DUF4174 domain-containing protein</fullName>
    </recommendedName>
</protein>
<evidence type="ECO:0000313" key="4">
    <source>
        <dbReference type="Proteomes" id="UP000187181"/>
    </source>
</evidence>
<dbReference type="InterPro" id="IPR025232">
    <property type="entry name" value="DUF4174"/>
</dbReference>
<reference evidence="4" key="1">
    <citation type="submission" date="2017-01" db="EMBL/GenBank/DDBJ databases">
        <authorList>
            <person name="Varghese N."/>
            <person name="Submissions S."/>
        </authorList>
    </citation>
    <scope>NUCLEOTIDE SEQUENCE [LARGE SCALE GENOMIC DNA]</scope>
    <source>
        <strain evidence="4">LP100</strain>
    </source>
</reference>
<evidence type="ECO:0000259" key="2">
    <source>
        <dbReference type="Pfam" id="PF13778"/>
    </source>
</evidence>
<feature type="domain" description="DUF4174" evidence="2">
    <location>
        <begin position="22"/>
        <end position="129"/>
    </location>
</feature>
<proteinExistence type="predicted"/>
<keyword evidence="1" id="KW-0732">Signal</keyword>
<dbReference type="STRING" id="1317125.SAMN05444128_2320"/>
<evidence type="ECO:0000256" key="1">
    <source>
        <dbReference type="ARBA" id="ARBA00022729"/>
    </source>
</evidence>
<keyword evidence="4" id="KW-1185">Reference proteome</keyword>
<gene>
    <name evidence="3" type="ORF">SAMN05444128_2320</name>
</gene>
<dbReference type="Pfam" id="PF13778">
    <property type="entry name" value="DUF4174"/>
    <property type="match status" value="1"/>
</dbReference>
<dbReference type="EMBL" id="FTPP01000002">
    <property type="protein sequence ID" value="SIT90551.1"/>
    <property type="molecule type" value="Genomic_DNA"/>
</dbReference>
<dbReference type="Proteomes" id="UP000187181">
    <property type="component" value="Unassembled WGS sequence"/>
</dbReference>
<evidence type="ECO:0000313" key="3">
    <source>
        <dbReference type="EMBL" id="SIT90551.1"/>
    </source>
</evidence>
<organism evidence="3 4">
    <name type="scientific">Pontibacter indicus</name>
    <dbReference type="NCBI Taxonomy" id="1317125"/>
    <lineage>
        <taxon>Bacteria</taxon>
        <taxon>Pseudomonadati</taxon>
        <taxon>Bacteroidota</taxon>
        <taxon>Cytophagia</taxon>
        <taxon>Cytophagales</taxon>
        <taxon>Hymenobacteraceae</taxon>
        <taxon>Pontibacter</taxon>
    </lineage>
</organism>